<dbReference type="SUPFAM" id="SSF50978">
    <property type="entry name" value="WD40 repeat-like"/>
    <property type="match status" value="1"/>
</dbReference>
<sequence length="319" mass="36987">MKRKILQLDQVFYIANNLQLSKIKKDKNGNLETNETCNIDQLVDCKEASVLSIHSLKNLILVLLSNRYICVFDISPFGFKFFEKIDKRVSALTTSNVHKVILVGDKHGCVYPIQIKDGKFEPEFEYPICGHILAITEMIFCGEKDRFLATAAEDAKIRIHFYPNCFEIYKIFNLNDVCDSMYYSNSLLVSVTRDDIMHSWNIKDCKLLKKEKLDNFKSNGENLYRKESNYEIYPNLSSKDAFIVQSRIAPKEIFLYYIDSCLNFQLLKKTTIENELVGLTIDVNAFICIENQNSTNYLLTNLNDDILDLINKYRVPRPS</sequence>
<evidence type="ECO:0000256" key="3">
    <source>
        <dbReference type="ARBA" id="ARBA00022694"/>
    </source>
</evidence>
<dbReference type="GO" id="GO:0005634">
    <property type="term" value="C:nucleus"/>
    <property type="evidence" value="ECO:0007669"/>
    <property type="project" value="UniProtKB-SubCell"/>
</dbReference>
<comment type="subcellular location">
    <subcellularLocation>
        <location evidence="1">Nucleus</location>
    </subcellularLocation>
</comment>
<dbReference type="PANTHER" id="PTHR16288">
    <property type="entry name" value="WD40 REPEAT PROTEIN 4"/>
    <property type="match status" value="1"/>
</dbReference>
<keyword evidence="5" id="KW-0539">Nucleus</keyword>
<dbReference type="AlphaFoldDB" id="A0A177B3M2"/>
<dbReference type="EMBL" id="LWCA01000373">
    <property type="protein sequence ID" value="OAF68879.1"/>
    <property type="molecule type" value="Genomic_DNA"/>
</dbReference>
<dbReference type="GO" id="GO:0006400">
    <property type="term" value="P:tRNA modification"/>
    <property type="evidence" value="ECO:0007669"/>
    <property type="project" value="TreeGrafter"/>
</dbReference>
<dbReference type="Proteomes" id="UP000078046">
    <property type="component" value="Unassembled WGS sequence"/>
</dbReference>
<keyword evidence="2" id="KW-0853">WD repeat</keyword>
<keyword evidence="7" id="KW-1185">Reference proteome</keyword>
<keyword evidence="3" id="KW-0819">tRNA processing</keyword>
<dbReference type="GO" id="GO:0036265">
    <property type="term" value="P:RNA (guanine-N7)-methylation"/>
    <property type="evidence" value="ECO:0007669"/>
    <property type="project" value="InterPro"/>
</dbReference>
<evidence type="ECO:0000256" key="4">
    <source>
        <dbReference type="ARBA" id="ARBA00022737"/>
    </source>
</evidence>
<comment type="caution">
    <text evidence="6">The sequence shown here is derived from an EMBL/GenBank/DDBJ whole genome shotgun (WGS) entry which is preliminary data.</text>
</comment>
<evidence type="ECO:0000256" key="5">
    <source>
        <dbReference type="ARBA" id="ARBA00023242"/>
    </source>
</evidence>
<gene>
    <name evidence="6" type="ORF">A3Q56_03408</name>
</gene>
<evidence type="ECO:0000256" key="1">
    <source>
        <dbReference type="ARBA" id="ARBA00004123"/>
    </source>
</evidence>
<dbReference type="Gene3D" id="2.130.10.10">
    <property type="entry name" value="YVTN repeat-like/Quinoprotein amine dehydrogenase"/>
    <property type="match status" value="1"/>
</dbReference>
<reference evidence="6 7" key="1">
    <citation type="submission" date="2016-04" db="EMBL/GenBank/DDBJ databases">
        <title>The genome of Intoshia linei affirms orthonectids as highly simplified spiralians.</title>
        <authorList>
            <person name="Mikhailov K.V."/>
            <person name="Slusarev G.S."/>
            <person name="Nikitin M.A."/>
            <person name="Logacheva M.D."/>
            <person name="Penin A."/>
            <person name="Aleoshin V."/>
            <person name="Panchin Y.V."/>
        </authorList>
    </citation>
    <scope>NUCLEOTIDE SEQUENCE [LARGE SCALE GENOMIC DNA]</scope>
    <source>
        <strain evidence="6">Intl2013</strain>
        <tissue evidence="6">Whole animal</tissue>
    </source>
</reference>
<dbReference type="PANTHER" id="PTHR16288:SF0">
    <property type="entry name" value="TRNA (GUANINE-N(7)-)-METHYLTRANSFERASE NON-CATALYTIC SUBUNIT WDR4"/>
    <property type="match status" value="1"/>
</dbReference>
<proteinExistence type="predicted"/>
<name>A0A177B3M2_9BILA</name>
<evidence type="ECO:0000313" key="7">
    <source>
        <dbReference type="Proteomes" id="UP000078046"/>
    </source>
</evidence>
<dbReference type="GO" id="GO:0005829">
    <property type="term" value="C:cytosol"/>
    <property type="evidence" value="ECO:0007669"/>
    <property type="project" value="TreeGrafter"/>
</dbReference>
<evidence type="ECO:0008006" key="8">
    <source>
        <dbReference type="Google" id="ProtNLM"/>
    </source>
</evidence>
<evidence type="ECO:0000256" key="2">
    <source>
        <dbReference type="ARBA" id="ARBA00022574"/>
    </source>
</evidence>
<evidence type="ECO:0000313" key="6">
    <source>
        <dbReference type="EMBL" id="OAF68879.1"/>
    </source>
</evidence>
<dbReference type="InterPro" id="IPR036322">
    <property type="entry name" value="WD40_repeat_dom_sf"/>
</dbReference>
<organism evidence="6 7">
    <name type="scientific">Intoshia linei</name>
    <dbReference type="NCBI Taxonomy" id="1819745"/>
    <lineage>
        <taxon>Eukaryota</taxon>
        <taxon>Metazoa</taxon>
        <taxon>Spiralia</taxon>
        <taxon>Lophotrochozoa</taxon>
        <taxon>Mesozoa</taxon>
        <taxon>Orthonectida</taxon>
        <taxon>Rhopaluridae</taxon>
        <taxon>Intoshia</taxon>
    </lineage>
</organism>
<dbReference type="InterPro" id="IPR028884">
    <property type="entry name" value="Trm82"/>
</dbReference>
<keyword evidence="4" id="KW-0677">Repeat</keyword>
<protein>
    <recommendedName>
        <fullName evidence="8">WD repeat-containing protein 4 homolog</fullName>
    </recommendedName>
</protein>
<dbReference type="GO" id="GO:0043527">
    <property type="term" value="C:tRNA methyltransferase complex"/>
    <property type="evidence" value="ECO:0007669"/>
    <property type="project" value="TreeGrafter"/>
</dbReference>
<dbReference type="OrthoDB" id="371245at2759"/>
<accession>A0A177B3M2</accession>
<dbReference type="InterPro" id="IPR015943">
    <property type="entry name" value="WD40/YVTN_repeat-like_dom_sf"/>
</dbReference>